<dbReference type="Pfam" id="PF00485">
    <property type="entry name" value="PRK"/>
    <property type="match status" value="1"/>
</dbReference>
<evidence type="ECO:0000313" key="2">
    <source>
        <dbReference type="EMBL" id="MCJ2382103.1"/>
    </source>
</evidence>
<dbReference type="InterPro" id="IPR006083">
    <property type="entry name" value="PRK/URK"/>
</dbReference>
<dbReference type="SUPFAM" id="SSF55186">
    <property type="entry name" value="ThrRS/AlaRS common domain"/>
    <property type="match status" value="1"/>
</dbReference>
<reference evidence="2 3" key="1">
    <citation type="submission" date="2022-03" db="EMBL/GenBank/DDBJ databases">
        <title>Parabacteroides sp. nov. isolated from swine feces.</title>
        <authorList>
            <person name="Bak J.E."/>
        </authorList>
    </citation>
    <scope>NUCLEOTIDE SEQUENCE [LARGE SCALE GENOMIC DNA]</scope>
    <source>
        <strain evidence="2 3">AGMB00274</strain>
    </source>
</reference>
<evidence type="ECO:0000313" key="3">
    <source>
        <dbReference type="Proteomes" id="UP001165444"/>
    </source>
</evidence>
<keyword evidence="2" id="KW-0418">Kinase</keyword>
<keyword evidence="3" id="KW-1185">Reference proteome</keyword>
<dbReference type="InterPro" id="IPR018163">
    <property type="entry name" value="Thr/Ala-tRNA-synth_IIc_edit"/>
</dbReference>
<accession>A0ABT0C513</accession>
<keyword evidence="2" id="KW-0808">Transferase</keyword>
<dbReference type="Gene3D" id="3.40.50.300">
    <property type="entry name" value="P-loop containing nucleotide triphosphate hydrolases"/>
    <property type="match status" value="1"/>
</dbReference>
<protein>
    <submittedName>
        <fullName evidence="2">Nucleoside kinase</fullName>
    </submittedName>
</protein>
<dbReference type="Gene3D" id="3.30.980.10">
    <property type="entry name" value="Threonyl-trna Synthetase, Chain A, domain 2"/>
    <property type="match status" value="1"/>
</dbReference>
<organism evidence="2 3">
    <name type="scientific">Parabacteroides faecalis</name>
    <dbReference type="NCBI Taxonomy" id="2924040"/>
    <lineage>
        <taxon>Bacteria</taxon>
        <taxon>Pseudomonadati</taxon>
        <taxon>Bacteroidota</taxon>
        <taxon>Bacteroidia</taxon>
        <taxon>Bacteroidales</taxon>
        <taxon>Tannerellaceae</taxon>
        <taxon>Parabacteroides</taxon>
    </lineage>
</organism>
<sequence>MAEQITIYCKNTGNYYEVPVGSSLLDIYKIVGEPLPYRPLNAQVNNRTQDLTYTCWQPKDIEFVDYTNPSGMRTYVRTLCYVLSKAVHDVFPEATLNIEHSISKGYFCTIHNGKSADIDMLAQIRQRMQEIVDADIPLKLHTVQSEKAIRMFREVGMEDKATLIESSGMLYASYYELDGYVNYFYGGLAPSTGYVPVFDLEPYLDGALLRVPERTNPQVLAPKVLQNKMFEAYKEHLNLQRALGLNNVGDLNKALEQGHASEVIMISEAMQEKKIARIADEIAERYKKGVRIVLIAGPSSSGKTTTCKRLEIQLATNLLRPVGISLDDYFVNREDTPKDESGDYDFESLYALDLPYFNSDLQRLINGEEIELPSFDFNSGKRVYKGKKMKLYENSVIVIEGIHALNPELTAHLDDSLKYRIYVSALTSISLDNHNWIPTTDNRLLRRIIRDYRYRGYSAEETINRWPSVRRGEDKWIFPYQEYADATFNSAMLYELAALRAYAEPILANVPERSPANAEAYRLLRFMRYFKYIPQEDLPKTSLLREFLGGGSFEY</sequence>
<dbReference type="InterPro" id="IPR027417">
    <property type="entry name" value="P-loop_NTPase"/>
</dbReference>
<dbReference type="EMBL" id="JAKZMM010000056">
    <property type="protein sequence ID" value="MCJ2382103.1"/>
    <property type="molecule type" value="Genomic_DNA"/>
</dbReference>
<dbReference type="GO" id="GO:0016301">
    <property type="term" value="F:kinase activity"/>
    <property type="evidence" value="ECO:0007669"/>
    <property type="project" value="UniProtKB-KW"/>
</dbReference>
<dbReference type="SMART" id="SM00382">
    <property type="entry name" value="AAA"/>
    <property type="match status" value="1"/>
</dbReference>
<evidence type="ECO:0000259" key="1">
    <source>
        <dbReference type="SMART" id="SM00382"/>
    </source>
</evidence>
<proteinExistence type="predicted"/>
<dbReference type="Proteomes" id="UP001165444">
    <property type="component" value="Unassembled WGS sequence"/>
</dbReference>
<dbReference type="SUPFAM" id="SSF52540">
    <property type="entry name" value="P-loop containing nucleoside triphosphate hydrolases"/>
    <property type="match status" value="1"/>
</dbReference>
<dbReference type="RefSeq" id="WP_243326458.1">
    <property type="nucleotide sequence ID" value="NZ_JAKZMM010000056.1"/>
</dbReference>
<dbReference type="InterPro" id="IPR003593">
    <property type="entry name" value="AAA+_ATPase"/>
</dbReference>
<name>A0ABT0C513_9BACT</name>
<comment type="caution">
    <text evidence="2">The sequence shown here is derived from an EMBL/GenBank/DDBJ whole genome shotgun (WGS) entry which is preliminary data.</text>
</comment>
<feature type="domain" description="AAA+ ATPase" evidence="1">
    <location>
        <begin position="289"/>
        <end position="450"/>
    </location>
</feature>
<dbReference type="PANTHER" id="PTHR10285">
    <property type="entry name" value="URIDINE KINASE"/>
    <property type="match status" value="1"/>
</dbReference>
<gene>
    <name evidence="2" type="ORF">MUN53_16055</name>
</gene>
<dbReference type="CDD" id="cd02028">
    <property type="entry name" value="UMPK_like"/>
    <property type="match status" value="1"/>
</dbReference>